<keyword evidence="2" id="KW-0863">Zinc-finger</keyword>
<feature type="compositionally biased region" description="Polar residues" evidence="6">
    <location>
        <begin position="260"/>
        <end position="269"/>
    </location>
</feature>
<dbReference type="InterPro" id="IPR056280">
    <property type="entry name" value="AIPP2-like_SPOC"/>
</dbReference>
<keyword evidence="5" id="KW-0804">Transcription</keyword>
<feature type="compositionally biased region" description="Basic and acidic residues" evidence="6">
    <location>
        <begin position="832"/>
        <end position="843"/>
    </location>
</feature>
<feature type="compositionally biased region" description="Low complexity" evidence="6">
    <location>
        <begin position="1546"/>
        <end position="1560"/>
    </location>
</feature>
<dbReference type="GO" id="GO:0008270">
    <property type="term" value="F:zinc ion binding"/>
    <property type="evidence" value="ECO:0007669"/>
    <property type="project" value="UniProtKB-KW"/>
</dbReference>
<feature type="region of interest" description="Disordered" evidence="6">
    <location>
        <begin position="249"/>
        <end position="316"/>
    </location>
</feature>
<dbReference type="InterPro" id="IPR049914">
    <property type="entry name" value="PHD1-3/5-6"/>
</dbReference>
<comment type="caution">
    <text evidence="8">The sequence shown here is derived from an EMBL/GenBank/DDBJ whole genome shotgun (WGS) entry which is preliminary data.</text>
</comment>
<dbReference type="InterPro" id="IPR013083">
    <property type="entry name" value="Znf_RING/FYVE/PHD"/>
</dbReference>
<evidence type="ECO:0000313" key="8">
    <source>
        <dbReference type="EMBL" id="GMN44144.1"/>
    </source>
</evidence>
<accession>A0AA87ZUT0</accession>
<protein>
    <recommendedName>
        <fullName evidence="7">AIPP2-like SPOC-like domain-containing protein</fullName>
    </recommendedName>
</protein>
<keyword evidence="9" id="KW-1185">Reference proteome</keyword>
<feature type="compositionally biased region" description="Polar residues" evidence="6">
    <location>
        <begin position="749"/>
        <end position="766"/>
    </location>
</feature>
<dbReference type="SUPFAM" id="SSF57903">
    <property type="entry name" value="FYVE/PHD zinc finger"/>
    <property type="match status" value="1"/>
</dbReference>
<feature type="region of interest" description="Disordered" evidence="6">
    <location>
        <begin position="456"/>
        <end position="475"/>
    </location>
</feature>
<sequence length="1594" mass="173667">MLNDEALFGWIGDERFSGWILRHIWCLVGGIRGRKWILVKDLKSSIHSDSDFDSDSDSDSDSDLFIVPSQSENKFSKYYMSQKVRMRGESGACNVCAAPCSSCMHLDQALMSSKTDEFSDENCRVNVASQFSVNGGDTSSSFKSKTCDSLQHTTSETSNLLSVNSSHDSLFENADSKAALRSSDGALDVDMLPLSSGGTTGEVGASPKPHCNLYPRGFSNKYEGSKVLEVHDDDISCVSKANDAHVAVSNNNRNIDRKNMSCSSASVSSLGPDESKKGHESILRDMPSSKDADTSSSKEKLFERSPEQIGASSKEVAAVDGGAYCQKSVAHTSDVPVKVAPKLEAEINNDGQEPTDGTLKCSGQGEQDEKSSKFDKREPPLQSISGDENDESDIVEHDVKVCDICGDAGREDLLAICSRCSDGAEHTYCMRKMLRKVPGSNWMCEECKFAEEINTQKQETEGKRTSKASSSTQLSTKRLAENIEVAPTAKRQALETNIGSPKSSSPIRMAALSRESSFKKLDKERSRPAQQISVGNQSTNDMLETARSPVAGQRLQNKGTLFKSNSFSASNSKPKVKLVDEAVPQKQKGGSLDMKDRSAKMIGKSMSFKSVNSGRSSSSDSKVKMLSPRLALAIDAKGSKQAKERTAFERKTLTRLDRPPISSTTSSSVSTPKVDQTSRLESTSFISNNRDSKVQFEGKSSTSKSTVNLARKPVEVPITTAGVSSAGGMCNAAIEQKSNHSVSKDEALSTGSLITEKPSNSIDGTMQDGTRWQEIMHQTEKMKESSVRSRSTVSTSSRSTLCQKCKEIGHSAEFCTIGSSEASGIDASATRGSREETHRGSKLKDAIHAALQRKPEIQRKIRALDQSDEFSTSSTDLNSEITCQDQASVSNKSKTIVTSEGTHEEPEAVPGSSTLDSLHTTINNMMQHNESTTNANVSSKMGDLDTLVPSAVKSVAKDLVNYALSTSPQLPKMPAIPAYEYIWRGSFEVRRSGSFLDLCGGIQAHLSTCASLRVPEVVRNFPQKLSLIEVPRLSAWPTQFCDGGAKEDNIALYFFAKDLESYERSYKTFLDDMIKNDLALKGNLDVRSVLCLLESKVEINSLPIVPSWNMLFFLWGVFRARRMQCSDSFKKLHTHGISLTSVDKNASNTVMTSSENLCSAKCMDEESSDDRSCNAIVASATRAQTFDGISGDCNDQKLSESLNSGLTANSVRHDSRCDSKCTSDVNLLDKMRCSSPSLREKSPPEHRLRAELKPCLEVAGANSKIGEKRQLQCDDTIGRKKISSLKVLPCANEDLGVRGIVSEEKFVDARVGVTASVCDNRALDEINRGRDQYKPERDLSIKGIERYQSTERKRPHIALSDGASPASNAMAQNIPWNGVNKVLVDGENFGKKQKTDQGETYGGSSCNFRTSFGVVEPEQKDVGSCLAVEQKMCIEACEEKVIPEDLGTTTTERRFFPVDSRQANNSSMPPWKNLSVGGGDEERLLDGYPNLELALGAETKPQQSKGILPFFVGLVDGKSEQEKPQDKGVDGKGGDDDVDDDDDDSASLSLSLSFPSFPGSEQPVQQAGSKSEQMRPERHHVNTSLLLFGRFSEK</sequence>
<proteinExistence type="predicted"/>
<feature type="region of interest" description="Disordered" evidence="6">
    <location>
        <begin position="1518"/>
        <end position="1583"/>
    </location>
</feature>
<feature type="compositionally biased region" description="Polar residues" evidence="6">
    <location>
        <begin position="673"/>
        <end position="686"/>
    </location>
</feature>
<feature type="region of interest" description="Disordered" evidence="6">
    <location>
        <begin position="605"/>
        <end position="624"/>
    </location>
</feature>
<feature type="region of interest" description="Disordered" evidence="6">
    <location>
        <begin position="823"/>
        <end position="843"/>
    </location>
</feature>
<dbReference type="GO" id="GO:0034244">
    <property type="term" value="P:negative regulation of transcription elongation by RNA polymerase II"/>
    <property type="evidence" value="ECO:0007669"/>
    <property type="project" value="InterPro"/>
</dbReference>
<feature type="compositionally biased region" description="Acidic residues" evidence="6">
    <location>
        <begin position="1536"/>
        <end position="1545"/>
    </location>
</feature>
<dbReference type="PANTHER" id="PTHR33304">
    <property type="match status" value="1"/>
</dbReference>
<evidence type="ECO:0000313" key="9">
    <source>
        <dbReference type="Proteomes" id="UP001187192"/>
    </source>
</evidence>
<feature type="region of interest" description="Disordered" evidence="6">
    <location>
        <begin position="346"/>
        <end position="392"/>
    </location>
</feature>
<evidence type="ECO:0000256" key="6">
    <source>
        <dbReference type="SAM" id="MobiDB-lite"/>
    </source>
</evidence>
<name>A0AA87ZUT0_FICCA</name>
<feature type="compositionally biased region" description="Low complexity" evidence="6">
    <location>
        <begin position="607"/>
        <end position="624"/>
    </location>
</feature>
<evidence type="ECO:0000256" key="1">
    <source>
        <dbReference type="ARBA" id="ARBA00022723"/>
    </source>
</evidence>
<dbReference type="Pfam" id="PF23121">
    <property type="entry name" value="SPOC_AIPP2"/>
    <property type="match status" value="1"/>
</dbReference>
<feature type="domain" description="AIPP2-like SPOC-like" evidence="7">
    <location>
        <begin position="983"/>
        <end position="1118"/>
    </location>
</feature>
<feature type="compositionally biased region" description="Polar residues" evidence="6">
    <location>
        <begin position="1562"/>
        <end position="1571"/>
    </location>
</feature>
<feature type="compositionally biased region" description="Basic and acidic residues" evidence="6">
    <location>
        <begin position="367"/>
        <end position="379"/>
    </location>
</feature>
<evidence type="ECO:0000256" key="3">
    <source>
        <dbReference type="ARBA" id="ARBA00022833"/>
    </source>
</evidence>
<dbReference type="Gene3D" id="3.30.40.10">
    <property type="entry name" value="Zinc/RING finger domain, C3HC4 (zinc finger)"/>
    <property type="match status" value="1"/>
</dbReference>
<evidence type="ECO:0000256" key="5">
    <source>
        <dbReference type="ARBA" id="ARBA00023163"/>
    </source>
</evidence>
<keyword evidence="4" id="KW-0805">Transcription regulation</keyword>
<feature type="compositionally biased region" description="Low complexity" evidence="6">
    <location>
        <begin position="662"/>
        <end position="671"/>
    </location>
</feature>
<feature type="compositionally biased region" description="Basic and acidic residues" evidence="6">
    <location>
        <begin position="273"/>
        <end position="306"/>
    </location>
</feature>
<dbReference type="PANTHER" id="PTHR33304:SF9">
    <property type="entry name" value="RING_FYVE_PHD ZINC FINGER SUPERFAMILY PROTEIN"/>
    <property type="match status" value="1"/>
</dbReference>
<feature type="compositionally biased region" description="Basic and acidic residues" evidence="6">
    <location>
        <begin position="1518"/>
        <end position="1535"/>
    </location>
</feature>
<feature type="region of interest" description="Disordered" evidence="6">
    <location>
        <begin position="637"/>
        <end position="686"/>
    </location>
</feature>
<dbReference type="GO" id="GO:0140566">
    <property type="term" value="F:histone reader activity"/>
    <property type="evidence" value="ECO:0007669"/>
    <property type="project" value="InterPro"/>
</dbReference>
<feature type="compositionally biased region" description="Basic and acidic residues" evidence="6">
    <location>
        <begin position="637"/>
        <end position="658"/>
    </location>
</feature>
<reference evidence="8" key="1">
    <citation type="submission" date="2023-07" db="EMBL/GenBank/DDBJ databases">
        <title>draft genome sequence of fig (Ficus carica).</title>
        <authorList>
            <person name="Takahashi T."/>
            <person name="Nishimura K."/>
        </authorList>
    </citation>
    <scope>NUCLEOTIDE SEQUENCE</scope>
</reference>
<dbReference type="InterPro" id="IPR011011">
    <property type="entry name" value="Znf_FYVE_PHD"/>
</dbReference>
<evidence type="ECO:0000259" key="7">
    <source>
        <dbReference type="Pfam" id="PF23121"/>
    </source>
</evidence>
<evidence type="ECO:0000256" key="2">
    <source>
        <dbReference type="ARBA" id="ARBA00022771"/>
    </source>
</evidence>
<keyword evidence="3" id="KW-0862">Zinc</keyword>
<organism evidence="8 9">
    <name type="scientific">Ficus carica</name>
    <name type="common">Common fig</name>
    <dbReference type="NCBI Taxonomy" id="3494"/>
    <lineage>
        <taxon>Eukaryota</taxon>
        <taxon>Viridiplantae</taxon>
        <taxon>Streptophyta</taxon>
        <taxon>Embryophyta</taxon>
        <taxon>Tracheophyta</taxon>
        <taxon>Spermatophyta</taxon>
        <taxon>Magnoliopsida</taxon>
        <taxon>eudicotyledons</taxon>
        <taxon>Gunneridae</taxon>
        <taxon>Pentapetalae</taxon>
        <taxon>rosids</taxon>
        <taxon>fabids</taxon>
        <taxon>Rosales</taxon>
        <taxon>Moraceae</taxon>
        <taxon>Ficeae</taxon>
        <taxon>Ficus</taxon>
    </lineage>
</organism>
<keyword evidence="1" id="KW-0479">Metal-binding</keyword>
<dbReference type="EMBL" id="BTGU01000018">
    <property type="protein sequence ID" value="GMN44144.1"/>
    <property type="molecule type" value="Genomic_DNA"/>
</dbReference>
<feature type="region of interest" description="Disordered" evidence="6">
    <location>
        <begin position="737"/>
        <end position="766"/>
    </location>
</feature>
<gene>
    <name evidence="8" type="ORF">TIFTF001_013341</name>
</gene>
<evidence type="ECO:0000256" key="4">
    <source>
        <dbReference type="ARBA" id="ARBA00023015"/>
    </source>
</evidence>
<dbReference type="Proteomes" id="UP001187192">
    <property type="component" value="Unassembled WGS sequence"/>
</dbReference>